<sequence length="131" mass="14107">MSLTYVYFAPSPARLTFKAKRAARERRRQLFRLVMFALGGVLLLCAFGLPARAAGLRTLVIPLEDGYDFQDCLSKKRPCGFVVADAWCEANGLAASKAFGRADEMAGALADLRPADISPGSYVVTCGDAVN</sequence>
<dbReference type="EMBL" id="FOSN01000008">
    <property type="protein sequence ID" value="SFK46109.1"/>
    <property type="molecule type" value="Genomic_DNA"/>
</dbReference>
<dbReference type="RefSeq" id="WP_091682029.1">
    <property type="nucleotide sequence ID" value="NZ_FOSN01000008.1"/>
</dbReference>
<evidence type="ECO:0000313" key="3">
    <source>
        <dbReference type="Proteomes" id="UP000198755"/>
    </source>
</evidence>
<protein>
    <submittedName>
        <fullName evidence="2">Uncharacterized protein</fullName>
    </submittedName>
</protein>
<dbReference type="Proteomes" id="UP000198755">
    <property type="component" value="Unassembled WGS sequence"/>
</dbReference>
<keyword evidence="1" id="KW-0812">Transmembrane</keyword>
<dbReference type="AlphaFoldDB" id="A0A1I3ZRE1"/>
<dbReference type="OrthoDB" id="9150143at2"/>
<feature type="transmembrane region" description="Helical" evidence="1">
    <location>
        <begin position="30"/>
        <end position="49"/>
    </location>
</feature>
<gene>
    <name evidence="2" type="ORF">SAMN05444581_108103</name>
</gene>
<reference evidence="2 3" key="1">
    <citation type="submission" date="2016-10" db="EMBL/GenBank/DDBJ databases">
        <authorList>
            <person name="de Groot N.N."/>
        </authorList>
    </citation>
    <scope>NUCLEOTIDE SEQUENCE [LARGE SCALE GENOMIC DNA]</scope>
    <source>
        <strain evidence="2 3">NE2</strain>
    </source>
</reference>
<organism evidence="2 3">
    <name type="scientific">Methylocapsa palsarum</name>
    <dbReference type="NCBI Taxonomy" id="1612308"/>
    <lineage>
        <taxon>Bacteria</taxon>
        <taxon>Pseudomonadati</taxon>
        <taxon>Pseudomonadota</taxon>
        <taxon>Alphaproteobacteria</taxon>
        <taxon>Hyphomicrobiales</taxon>
        <taxon>Beijerinckiaceae</taxon>
        <taxon>Methylocapsa</taxon>
    </lineage>
</organism>
<keyword evidence="1" id="KW-1133">Transmembrane helix</keyword>
<keyword evidence="3" id="KW-1185">Reference proteome</keyword>
<evidence type="ECO:0000313" key="2">
    <source>
        <dbReference type="EMBL" id="SFK46109.1"/>
    </source>
</evidence>
<proteinExistence type="predicted"/>
<evidence type="ECO:0000256" key="1">
    <source>
        <dbReference type="SAM" id="Phobius"/>
    </source>
</evidence>
<name>A0A1I3ZRE1_9HYPH</name>
<accession>A0A1I3ZRE1</accession>
<keyword evidence="1" id="KW-0472">Membrane</keyword>